<organism evidence="2 3">
    <name type="scientific">Stentor coeruleus</name>
    <dbReference type="NCBI Taxonomy" id="5963"/>
    <lineage>
        <taxon>Eukaryota</taxon>
        <taxon>Sar</taxon>
        <taxon>Alveolata</taxon>
        <taxon>Ciliophora</taxon>
        <taxon>Postciliodesmatophora</taxon>
        <taxon>Heterotrichea</taxon>
        <taxon>Heterotrichida</taxon>
        <taxon>Stentoridae</taxon>
        <taxon>Stentor</taxon>
    </lineage>
</organism>
<dbReference type="PANTHER" id="PTHR22943">
    <property type="entry name" value="7-TRANSMEMBRANE DOMAIN RECEPTOR C.ELEGANS"/>
    <property type="match status" value="1"/>
</dbReference>
<protein>
    <recommendedName>
        <fullName evidence="4">Transmembrane protein</fullName>
    </recommendedName>
</protein>
<feature type="transmembrane region" description="Helical" evidence="1">
    <location>
        <begin position="200"/>
        <end position="219"/>
    </location>
</feature>
<reference evidence="2 3" key="1">
    <citation type="submission" date="2016-11" db="EMBL/GenBank/DDBJ databases">
        <title>The macronuclear genome of Stentor coeruleus: a giant cell with tiny introns.</title>
        <authorList>
            <person name="Slabodnick M."/>
            <person name="Ruby J.G."/>
            <person name="Reiff S.B."/>
            <person name="Swart E.C."/>
            <person name="Gosai S."/>
            <person name="Prabakaran S."/>
            <person name="Witkowska E."/>
            <person name="Larue G.E."/>
            <person name="Fisher S."/>
            <person name="Freeman R.M."/>
            <person name="Gunawardena J."/>
            <person name="Chu W."/>
            <person name="Stover N.A."/>
            <person name="Gregory B.D."/>
            <person name="Nowacki M."/>
            <person name="Derisi J."/>
            <person name="Roy S.W."/>
            <person name="Marshall W.F."/>
            <person name="Sood P."/>
        </authorList>
    </citation>
    <scope>NUCLEOTIDE SEQUENCE [LARGE SCALE GENOMIC DNA]</scope>
    <source>
        <strain evidence="2">WM001</strain>
    </source>
</reference>
<feature type="transmembrane region" description="Helical" evidence="1">
    <location>
        <begin position="426"/>
        <end position="451"/>
    </location>
</feature>
<evidence type="ECO:0008006" key="4">
    <source>
        <dbReference type="Google" id="ProtNLM"/>
    </source>
</evidence>
<feature type="transmembrane region" description="Helical" evidence="1">
    <location>
        <begin position="363"/>
        <end position="383"/>
    </location>
</feature>
<feature type="transmembrane region" description="Helical" evidence="1">
    <location>
        <begin position="672"/>
        <end position="691"/>
    </location>
</feature>
<feature type="transmembrane region" description="Helical" evidence="1">
    <location>
        <begin position="1269"/>
        <end position="1288"/>
    </location>
</feature>
<evidence type="ECO:0000313" key="2">
    <source>
        <dbReference type="EMBL" id="OMJ68827.1"/>
    </source>
</evidence>
<dbReference type="PANTHER" id="PTHR22943:SF248">
    <property type="entry name" value="SEVEN TM RECEPTOR"/>
    <property type="match status" value="1"/>
</dbReference>
<keyword evidence="1" id="KW-0812">Transmembrane</keyword>
<feature type="transmembrane region" description="Helical" evidence="1">
    <location>
        <begin position="42"/>
        <end position="60"/>
    </location>
</feature>
<feature type="transmembrane region" description="Helical" evidence="1">
    <location>
        <begin position="1363"/>
        <end position="1388"/>
    </location>
</feature>
<dbReference type="Proteomes" id="UP000187209">
    <property type="component" value="Unassembled WGS sequence"/>
</dbReference>
<dbReference type="EMBL" id="MPUH01001275">
    <property type="protein sequence ID" value="OMJ68827.1"/>
    <property type="molecule type" value="Genomic_DNA"/>
</dbReference>
<feature type="transmembrane region" description="Helical" evidence="1">
    <location>
        <begin position="273"/>
        <end position="293"/>
    </location>
</feature>
<keyword evidence="1" id="KW-1133">Transmembrane helix</keyword>
<feature type="transmembrane region" description="Helical" evidence="1">
    <location>
        <begin position="592"/>
        <end position="615"/>
    </location>
</feature>
<evidence type="ECO:0000313" key="3">
    <source>
        <dbReference type="Proteomes" id="UP000187209"/>
    </source>
</evidence>
<dbReference type="OrthoDB" id="296968at2759"/>
<accession>A0A1R2AWE3</accession>
<keyword evidence="1" id="KW-0472">Membrane</keyword>
<gene>
    <name evidence="2" type="ORF">SteCoe_33602</name>
</gene>
<feature type="transmembrane region" description="Helical" evidence="1">
    <location>
        <begin position="505"/>
        <end position="523"/>
    </location>
</feature>
<feature type="transmembrane region" description="Helical" evidence="1">
    <location>
        <begin position="1483"/>
        <end position="1502"/>
    </location>
</feature>
<name>A0A1R2AWE3_9CILI</name>
<comment type="caution">
    <text evidence="2">The sequence shown here is derived from an EMBL/GenBank/DDBJ whole genome shotgun (WGS) entry which is preliminary data.</text>
</comment>
<feature type="transmembrane region" description="Helical" evidence="1">
    <location>
        <begin position="72"/>
        <end position="93"/>
    </location>
</feature>
<feature type="transmembrane region" description="Helical" evidence="1">
    <location>
        <begin position="568"/>
        <end position="586"/>
    </location>
</feature>
<proteinExistence type="predicted"/>
<feature type="transmembrane region" description="Helical" evidence="1">
    <location>
        <begin position="1400"/>
        <end position="1419"/>
    </location>
</feature>
<sequence length="1562" mass="177463">MSQPQVSLDDLQSHNHSNKNYCFKILHTEFAWPWSWPEIIEFFLFGLLGAAHSIIFSSFLDEDLVKNDTKRHPILETLAILCPIAGVYGMFFFKLKSYLWINLSISLLLVLIPLIILIIILGLDLFIDLLSLSVACIFIAATTTGLAFYKKIRRVLYDKIGYTLGGLLSISLLLLSNALFNLLISILLTDSSILSNPSNIIKYASVLYLIFLTLIWISINSIVYTQQPNEIQSLKQEILDLENPSLGIQTLLNKSPDLLKISNPGFISNNGHIFASLSILAAFISIEIGLLTICSSTEYPSQALYMSGFYIIAVPCFLFLGTIFSASSLNKNDKYCIGLLLLTVIPSIFIMWISYFMYTKDDFYYLGILVGVGFPSTIIYWLSLSMIFAYNKRSYQYFSAICCLVTIVPLGLMWPLYSAGGMKTTTFWTVCGILFFGGVLVFLLWLVQFVFKLNKELVLLIKEMRKFNGHDLSQYLYSLSFVLGFCLLAFMTFKRLDSDDWISGFVPGCLTILAFMIFGTVFIHRKTLYLPEIGLEEPSLRDIILSTLPETTSLQQENLLKKKKYQSILAILSLIITFSISIPLLVSSNDNTSITAGITIIIGLILGMLILIFLIELKSVLRQYGDIAISYSLGCCWVFFLIPIICLIPVSLSSTESDEDLHNITSWSVGSILLIFMIGVSAGSITLNLLFRRLEYEKIAKYCCERVRDKLTENGVKAKLVTLRSIYDNFRISGSESVEKVLVNATVYNYHELEQDPDLRYSKEILTIKEISKLKTTKNIPEVDVENKKTNKGESFVRFIRKLCSSIEEDEQVKVPEELKPEELIGISTIKSGPINKIFNSIETPYDDKNWDQQFKENVERQEKYDNRFKNTIKLDEEIIETREIFNANLEEIVEAKIKPKTLHELMSSKQLEILNSSDTIRGKWLEAVFSRFSNGFIEEGGEPWMNLSDLRHFIRLSGLKPFISYAACDILYVRMTRIYDPTTMTKTQIKIDFSQFSQVLLKQLGRIKYHNLSYQDAESKIFSEIIYPNLVTNLPYLYKHYPSEILSEDGKIDLIQLNPEQVSMIEPVDNKNNTSIVVNQDNEKIIEKKSIKTIDLQNHNSGFYIKGHTTKKFSQPNEILYIKCLEKYSKALNNCIKGVLHCIAKCFGMCLNCLVPTSKYPDTSLTITPPDNHEELYERRQSPSWEVICNLIVTTFYQADTEARKSANENQPEMQFNLSNIIGIIGHITEVYSFASVGFLKQVGWIYGSNFTSASTAVLADNDYWVETYWICFSCSIIFSILVIPAIKYIKQGRFGLNADFTIAGFPSTQFFLSKFIGLFGKTMYLTILSAMLSAFSCVYDNNSWHLMRASDIECFSQDHGVYFALAIFSLIIYYPFATLLFPNLAFQDKALDIKFDTTYLVLESQGKVIIAAFAAFFAKERYVWLQLIVSICVSGMLFIFNLKMKPCLIPSYNLWKAGGFLAPVWVCSCALLNYYTEYTELALSLLVIGLGVLLGVLLSLQGKLYGFKCFYKLKHFKSMVAGKDVVTDKNSEHKKLENLDIKDLNSGQLNSTDLSGIKSE</sequence>
<feature type="transmembrane region" description="Helical" evidence="1">
    <location>
        <begin position="627"/>
        <end position="652"/>
    </location>
</feature>
<feature type="transmembrane region" description="Helical" evidence="1">
    <location>
        <begin position="1222"/>
        <end position="1249"/>
    </location>
</feature>
<feature type="transmembrane region" description="Helical" evidence="1">
    <location>
        <begin position="129"/>
        <end position="149"/>
    </location>
</feature>
<feature type="transmembrane region" description="Helical" evidence="1">
    <location>
        <begin position="472"/>
        <end position="493"/>
    </location>
</feature>
<evidence type="ECO:0000256" key="1">
    <source>
        <dbReference type="SAM" id="Phobius"/>
    </source>
</evidence>
<keyword evidence="3" id="KW-1185">Reference proteome</keyword>
<feature type="transmembrane region" description="Helical" evidence="1">
    <location>
        <begin position="1456"/>
        <end position="1477"/>
    </location>
</feature>
<feature type="transmembrane region" description="Helical" evidence="1">
    <location>
        <begin position="1425"/>
        <end position="1444"/>
    </location>
</feature>
<feature type="transmembrane region" description="Helical" evidence="1">
    <location>
        <begin position="336"/>
        <end position="357"/>
    </location>
</feature>
<feature type="transmembrane region" description="Helical" evidence="1">
    <location>
        <begin position="395"/>
        <end position="414"/>
    </location>
</feature>
<feature type="transmembrane region" description="Helical" evidence="1">
    <location>
        <begin position="305"/>
        <end position="324"/>
    </location>
</feature>
<feature type="transmembrane region" description="Helical" evidence="1">
    <location>
        <begin position="100"/>
        <end position="123"/>
    </location>
</feature>
<feature type="transmembrane region" description="Helical" evidence="1">
    <location>
        <begin position="161"/>
        <end position="188"/>
    </location>
</feature>